<feature type="region of interest" description="Disordered" evidence="1">
    <location>
        <begin position="119"/>
        <end position="159"/>
    </location>
</feature>
<gene>
    <name evidence="2" type="ORF">B0T25DRAFT_315905</name>
</gene>
<reference evidence="2" key="1">
    <citation type="journal article" date="2023" name="Mol. Phylogenet. Evol.">
        <title>Genome-scale phylogeny and comparative genomics of the fungal order Sordariales.</title>
        <authorList>
            <person name="Hensen N."/>
            <person name="Bonometti L."/>
            <person name="Westerberg I."/>
            <person name="Brannstrom I.O."/>
            <person name="Guillou S."/>
            <person name="Cros-Aarteil S."/>
            <person name="Calhoun S."/>
            <person name="Haridas S."/>
            <person name="Kuo A."/>
            <person name="Mondo S."/>
            <person name="Pangilinan J."/>
            <person name="Riley R."/>
            <person name="LaButti K."/>
            <person name="Andreopoulos B."/>
            <person name="Lipzen A."/>
            <person name="Chen C."/>
            <person name="Yan M."/>
            <person name="Daum C."/>
            <person name="Ng V."/>
            <person name="Clum A."/>
            <person name="Steindorff A."/>
            <person name="Ohm R.A."/>
            <person name="Martin F."/>
            <person name="Silar P."/>
            <person name="Natvig D.O."/>
            <person name="Lalanne C."/>
            <person name="Gautier V."/>
            <person name="Ament-Velasquez S.L."/>
            <person name="Kruys A."/>
            <person name="Hutchinson M.I."/>
            <person name="Powell A.J."/>
            <person name="Barry K."/>
            <person name="Miller A.N."/>
            <person name="Grigoriev I.V."/>
            <person name="Debuchy R."/>
            <person name="Gladieux P."/>
            <person name="Hiltunen Thoren M."/>
            <person name="Johannesson H."/>
        </authorList>
    </citation>
    <scope>NUCLEOTIDE SEQUENCE</scope>
    <source>
        <strain evidence="2">CBS 955.72</strain>
    </source>
</reference>
<dbReference type="Proteomes" id="UP001275084">
    <property type="component" value="Unassembled WGS sequence"/>
</dbReference>
<comment type="caution">
    <text evidence="2">The sequence shown here is derived from an EMBL/GenBank/DDBJ whole genome shotgun (WGS) entry which is preliminary data.</text>
</comment>
<feature type="compositionally biased region" description="Low complexity" evidence="1">
    <location>
        <begin position="146"/>
        <end position="159"/>
    </location>
</feature>
<keyword evidence="3" id="KW-1185">Reference proteome</keyword>
<evidence type="ECO:0000313" key="3">
    <source>
        <dbReference type="Proteomes" id="UP001275084"/>
    </source>
</evidence>
<protein>
    <submittedName>
        <fullName evidence="2">Uncharacterized protein</fullName>
    </submittedName>
</protein>
<sequence>MRKSTSPWSLALAALSHRSRQPTRPSWMLACAWRLHCCRLRRSTRSRTRSPFAKSRLRGTPLAFHCMAFFARAADRWTAQATQSIYEPHSAMLESRTDGYRNTSLCGRRCVNCVGCVDSRSQPDKRHPSPVWGEPGDHEPLNPVRGASAAALGSASTAP</sequence>
<reference evidence="2" key="2">
    <citation type="submission" date="2023-06" db="EMBL/GenBank/DDBJ databases">
        <authorList>
            <consortium name="Lawrence Berkeley National Laboratory"/>
            <person name="Haridas S."/>
            <person name="Hensen N."/>
            <person name="Bonometti L."/>
            <person name="Westerberg I."/>
            <person name="Brannstrom I.O."/>
            <person name="Guillou S."/>
            <person name="Cros-Aarteil S."/>
            <person name="Calhoun S."/>
            <person name="Kuo A."/>
            <person name="Mondo S."/>
            <person name="Pangilinan J."/>
            <person name="Riley R."/>
            <person name="Labutti K."/>
            <person name="Andreopoulos B."/>
            <person name="Lipzen A."/>
            <person name="Chen C."/>
            <person name="Yanf M."/>
            <person name="Daum C."/>
            <person name="Ng V."/>
            <person name="Clum A."/>
            <person name="Steindorff A."/>
            <person name="Ohm R."/>
            <person name="Martin F."/>
            <person name="Silar P."/>
            <person name="Natvig D."/>
            <person name="Lalanne C."/>
            <person name="Gautier V."/>
            <person name="Ament-Velasquez S.L."/>
            <person name="Kruys A."/>
            <person name="Hutchinson M.I."/>
            <person name="Powell A.J."/>
            <person name="Barry K."/>
            <person name="Miller A.N."/>
            <person name="Grigoriev I.V."/>
            <person name="Debuchy R."/>
            <person name="Gladieux P."/>
            <person name="Thoren M.H."/>
            <person name="Johannesson H."/>
        </authorList>
    </citation>
    <scope>NUCLEOTIDE SEQUENCE</scope>
    <source>
        <strain evidence="2">CBS 955.72</strain>
    </source>
</reference>
<organism evidence="2 3">
    <name type="scientific">Lasiosphaeria hispida</name>
    <dbReference type="NCBI Taxonomy" id="260671"/>
    <lineage>
        <taxon>Eukaryota</taxon>
        <taxon>Fungi</taxon>
        <taxon>Dikarya</taxon>
        <taxon>Ascomycota</taxon>
        <taxon>Pezizomycotina</taxon>
        <taxon>Sordariomycetes</taxon>
        <taxon>Sordariomycetidae</taxon>
        <taxon>Sordariales</taxon>
        <taxon>Lasiosphaeriaceae</taxon>
        <taxon>Lasiosphaeria</taxon>
    </lineage>
</organism>
<dbReference type="AlphaFoldDB" id="A0AAJ0H928"/>
<evidence type="ECO:0000256" key="1">
    <source>
        <dbReference type="SAM" id="MobiDB-lite"/>
    </source>
</evidence>
<proteinExistence type="predicted"/>
<name>A0AAJ0H928_9PEZI</name>
<dbReference type="EMBL" id="JAUIQD010000007">
    <property type="protein sequence ID" value="KAK3344046.1"/>
    <property type="molecule type" value="Genomic_DNA"/>
</dbReference>
<evidence type="ECO:0000313" key="2">
    <source>
        <dbReference type="EMBL" id="KAK3344046.1"/>
    </source>
</evidence>
<accession>A0AAJ0H928</accession>